<dbReference type="EC" id="2.7.7.48" evidence="7"/>
<comment type="catalytic activity">
    <reaction evidence="6 7">
        <text>RNA(n) + a ribonucleoside 5'-triphosphate = RNA(n+1) + diphosphate</text>
        <dbReference type="Rhea" id="RHEA:21248"/>
        <dbReference type="Rhea" id="RHEA-COMP:14527"/>
        <dbReference type="Rhea" id="RHEA-COMP:17342"/>
        <dbReference type="ChEBI" id="CHEBI:33019"/>
        <dbReference type="ChEBI" id="CHEBI:61557"/>
        <dbReference type="ChEBI" id="CHEBI:140395"/>
        <dbReference type="EC" id="2.7.7.48"/>
    </reaction>
</comment>
<evidence type="ECO:0000256" key="2">
    <source>
        <dbReference type="ARBA" id="ARBA00022484"/>
    </source>
</evidence>
<dbReference type="GO" id="GO:0000166">
    <property type="term" value="F:nucleotide binding"/>
    <property type="evidence" value="ECO:0007669"/>
    <property type="project" value="UniProtKB-KW"/>
</dbReference>
<evidence type="ECO:0000256" key="4">
    <source>
        <dbReference type="ARBA" id="ARBA00022695"/>
    </source>
</evidence>
<protein>
    <recommendedName>
        <fullName evidence="7">RNA-directed RNA polymerase</fullName>
        <ecNumber evidence="7">2.7.7.48</ecNumber>
    </recommendedName>
</protein>
<keyword evidence="5 7" id="KW-0547">Nucleotide-binding</keyword>
<keyword evidence="7" id="KW-0693">Viral RNA replication</keyword>
<gene>
    <name evidence="8" type="primary">RdRp</name>
</gene>
<keyword evidence="2 7" id="KW-0696">RNA-directed RNA polymerase</keyword>
<keyword evidence="4 7" id="KW-0548">Nucleotidyltransferase</keyword>
<name>A0AA51ZSS7_9VIRU</name>
<dbReference type="GO" id="GO:0003968">
    <property type="term" value="F:RNA-directed RNA polymerase activity"/>
    <property type="evidence" value="ECO:0007669"/>
    <property type="project" value="UniProtKB-KW"/>
</dbReference>
<reference evidence="8" key="1">
    <citation type="submission" date="2023-07" db="EMBL/GenBank/DDBJ databases">
        <title>Molecular characterization of two totiviruses from the human commensal yeast Geotrichum candidum.</title>
        <authorList>
            <person name="Khalifa M.E."/>
            <person name="MacDiarmid R.M."/>
        </authorList>
    </citation>
    <scope>NUCLEOTIDE SEQUENCE</scope>
    <source>
        <strain evidence="8">Gc4.6</strain>
    </source>
</reference>
<dbReference type="SUPFAM" id="SSF56672">
    <property type="entry name" value="DNA/RNA polymerases"/>
    <property type="match status" value="1"/>
</dbReference>
<evidence type="ECO:0000256" key="7">
    <source>
        <dbReference type="RuleBase" id="RU364050"/>
    </source>
</evidence>
<dbReference type="GO" id="GO:0006351">
    <property type="term" value="P:DNA-templated transcription"/>
    <property type="evidence" value="ECO:0007669"/>
    <property type="project" value="InterPro"/>
</dbReference>
<dbReference type="InterPro" id="IPR043502">
    <property type="entry name" value="DNA/RNA_pol_sf"/>
</dbReference>
<accession>A0AA51ZSS7</accession>
<evidence type="ECO:0000256" key="5">
    <source>
        <dbReference type="ARBA" id="ARBA00022741"/>
    </source>
</evidence>
<dbReference type="GO" id="GO:0003723">
    <property type="term" value="F:RNA binding"/>
    <property type="evidence" value="ECO:0007669"/>
    <property type="project" value="InterPro"/>
</dbReference>
<keyword evidence="3 7" id="KW-0808">Transferase</keyword>
<dbReference type="Pfam" id="PF02123">
    <property type="entry name" value="RdRP_4"/>
    <property type="match status" value="1"/>
</dbReference>
<organism evidence="8">
    <name type="scientific">Geotrichum candidum totivirus 4</name>
    <dbReference type="NCBI Taxonomy" id="3075233"/>
    <lineage>
        <taxon>Viruses</taxon>
        <taxon>Riboviria</taxon>
        <taxon>Orthornavirae</taxon>
        <taxon>Duplornaviricota</taxon>
        <taxon>Chrymotiviricetes</taxon>
        <taxon>Ghabrivirales</taxon>
        <taxon>Alphatotivirineae</taxon>
        <taxon>Orthototiviridae</taxon>
        <taxon>Totivirus</taxon>
    </lineage>
</organism>
<evidence type="ECO:0000256" key="3">
    <source>
        <dbReference type="ARBA" id="ARBA00022679"/>
    </source>
</evidence>
<proteinExistence type="inferred from homology"/>
<comment type="similarity">
    <text evidence="1">Belongs to the totiviridae RNA-directed RNA polymerase family.</text>
</comment>
<dbReference type="EMBL" id="OR250783">
    <property type="protein sequence ID" value="WMZ16835.1"/>
    <property type="molecule type" value="Genomic_RNA"/>
</dbReference>
<evidence type="ECO:0000256" key="1">
    <source>
        <dbReference type="ARBA" id="ARBA00010455"/>
    </source>
</evidence>
<dbReference type="SMR" id="A0AA51ZSS7"/>
<evidence type="ECO:0000313" key="8">
    <source>
        <dbReference type="EMBL" id="WMZ16835.1"/>
    </source>
</evidence>
<evidence type="ECO:0000256" key="6">
    <source>
        <dbReference type="ARBA" id="ARBA00048744"/>
    </source>
</evidence>
<dbReference type="InterPro" id="IPR001795">
    <property type="entry name" value="RNA-dir_pol_luteovirus"/>
</dbReference>
<sequence>MAPCGPVDVAYCLIYVESSNGNTNMDGAVSPRFYDMYGESVLTYHVVVDNMVACYADLSHVSCYTPKIMATTGAMISGNFRCGLNSLNHYDHYAINVELPTVHNGEFDEEKMLKVIDELPVTRITADHHLFVNTNEIRAMLKTARWNADWKERLEALLVIVSERDTHGCDNKVSMITHIMYALCAPLFALRHLMWIWCVSSSNDDYKARLKLESQAAKQMQSLFRDDLSTVFELQVLHNRAFDTVDWDKEIRNREVPNTVPISSDQVYTIARRMFRDAKNEGAKARRLEWDQYWQGRWSSMPGGSVVSQYAEDRLLKSELPREGRIKSAWFASNTNGDYKYWRDREPQLYASTSTKYEWGKVRALYGCDVTSFLHSDFAMGNCEDMLPSYFPVGKRANSKYVNKIIKRFSNGVPLCFDYDDFNSQHSTESMTAVMQAWKSVFSGRLSDEQLDSLEWTISSLEDVRIKYNDVDEIHRAHGTLLSGWRLTSFMNSVLNRVYLEYAGLNENVIYALHNGDDMFATTQNVLQAVDLVRQAKLRGIRAQITKTNIGTIGEFLRIDTRATNPKGSQYLARAVATAVHGRVETGAPNDMRELYNAIMTRAEALLDRGGLKPIVDTLVKQQMAFITKLFEVGEGITKWMQMLHPIQGGVNEDAAISKYKLVQQKQDVPEALEKQLQMIKPGIDDYVKLVVERFKLDRALVPNSTVRRNAIRTLVRVQRRYKLVIEDRRNMNTYRGLYRAHKGSDAVLPVAKLRSVNMATATQLAKLSDSVAQMISNSRDPMMMMSTVF</sequence>